<feature type="transmembrane region" description="Helical" evidence="7">
    <location>
        <begin position="389"/>
        <end position="411"/>
    </location>
</feature>
<evidence type="ECO:0000256" key="1">
    <source>
        <dbReference type="ARBA" id="ARBA00004651"/>
    </source>
</evidence>
<feature type="transmembrane region" description="Helical" evidence="7">
    <location>
        <begin position="364"/>
        <end position="383"/>
    </location>
</feature>
<dbReference type="PANTHER" id="PTHR30250:SF11">
    <property type="entry name" value="O-ANTIGEN TRANSPORTER-RELATED"/>
    <property type="match status" value="1"/>
</dbReference>
<comment type="caution">
    <text evidence="8">The sequence shown here is derived from an EMBL/GenBank/DDBJ whole genome shotgun (WGS) entry which is preliminary data.</text>
</comment>
<evidence type="ECO:0000256" key="7">
    <source>
        <dbReference type="SAM" id="Phobius"/>
    </source>
</evidence>
<feature type="transmembrane region" description="Helical" evidence="7">
    <location>
        <begin position="118"/>
        <end position="136"/>
    </location>
</feature>
<keyword evidence="2" id="KW-1003">Cell membrane</keyword>
<proteinExistence type="predicted"/>
<comment type="subcellular location">
    <subcellularLocation>
        <location evidence="1">Cell membrane</location>
        <topology evidence="1">Multi-pass membrane protein</topology>
    </subcellularLocation>
</comment>
<dbReference type="AlphaFoldDB" id="A0A5C6A078"/>
<keyword evidence="3 7" id="KW-0812">Transmembrane</keyword>
<evidence type="ECO:0000256" key="2">
    <source>
        <dbReference type="ARBA" id="ARBA00022475"/>
    </source>
</evidence>
<evidence type="ECO:0000313" key="8">
    <source>
        <dbReference type="EMBL" id="TWT92805.1"/>
    </source>
</evidence>
<protein>
    <submittedName>
        <fullName evidence="8">Polysaccharide biosynthesis protein</fullName>
    </submittedName>
</protein>
<sequence>MSDAPVATHREHSSSAIRFTLLRSISTTAVGVLSASVLGRGLGVAGYGRYQLVTNLAVQIGQVCEAGVGTAIVSMPADTTIGRPRVDRIVLWYLFAMLLPTAVVTCCLMFLLVDQVSWASVVACCVISLSTLVHLLEIGVLRRLRKTSLANALILLPPLLNLPIIAALWWSELLTPEAALIVLASTYVAITSVAMVWAIGLQDESPDVAERRTARLSSLKELFQRSWRSSLNRISQLLIYRFDLFLLAYFVGEESLGIYVPAVFLASQLNHLGDSVGFVLYPSVARKEMNATDVCDASRCITLFTVFAGVLIALASPWFLRAIWGDAFADSMKPLWWILPGYIVLTPARAISAYLAVVTEFRATLNASVVGLVVNCVLNTLLIPGLGVVGAAIATSVSLICISLILSISFVSKTGSKWRDIWIPRASDFRRGIAMVGFLSKGNRHDGPVSDGPVSDGAVSDGPVSDGPVDEDTASENTSR</sequence>
<keyword evidence="9" id="KW-1185">Reference proteome</keyword>
<gene>
    <name evidence="8" type="ORF">Pla52n_61700</name>
</gene>
<feature type="region of interest" description="Disordered" evidence="6">
    <location>
        <begin position="444"/>
        <end position="480"/>
    </location>
</feature>
<dbReference type="OrthoDB" id="8482265at2"/>
<dbReference type="RefSeq" id="WP_146523092.1">
    <property type="nucleotide sequence ID" value="NZ_CP151726.1"/>
</dbReference>
<dbReference type="PANTHER" id="PTHR30250">
    <property type="entry name" value="PST FAMILY PREDICTED COLANIC ACID TRANSPORTER"/>
    <property type="match status" value="1"/>
</dbReference>
<dbReference type="GO" id="GO:0005886">
    <property type="term" value="C:plasma membrane"/>
    <property type="evidence" value="ECO:0007669"/>
    <property type="project" value="UniProtKB-SubCell"/>
</dbReference>
<accession>A0A5C6A078</accession>
<feature type="transmembrane region" description="Helical" evidence="7">
    <location>
        <begin position="148"/>
        <end position="171"/>
    </location>
</feature>
<evidence type="ECO:0000313" key="9">
    <source>
        <dbReference type="Proteomes" id="UP000320176"/>
    </source>
</evidence>
<organism evidence="8 9">
    <name type="scientific">Stieleria varia</name>
    <dbReference type="NCBI Taxonomy" id="2528005"/>
    <lineage>
        <taxon>Bacteria</taxon>
        <taxon>Pseudomonadati</taxon>
        <taxon>Planctomycetota</taxon>
        <taxon>Planctomycetia</taxon>
        <taxon>Pirellulales</taxon>
        <taxon>Pirellulaceae</taxon>
        <taxon>Stieleria</taxon>
    </lineage>
</organism>
<reference evidence="8 9" key="1">
    <citation type="submission" date="2019-02" db="EMBL/GenBank/DDBJ databases">
        <title>Deep-cultivation of Planctomycetes and their phenomic and genomic characterization uncovers novel biology.</title>
        <authorList>
            <person name="Wiegand S."/>
            <person name="Jogler M."/>
            <person name="Boedeker C."/>
            <person name="Pinto D."/>
            <person name="Vollmers J."/>
            <person name="Rivas-Marin E."/>
            <person name="Kohn T."/>
            <person name="Peeters S.H."/>
            <person name="Heuer A."/>
            <person name="Rast P."/>
            <person name="Oberbeckmann S."/>
            <person name="Bunk B."/>
            <person name="Jeske O."/>
            <person name="Meyerdierks A."/>
            <person name="Storesund J.E."/>
            <person name="Kallscheuer N."/>
            <person name="Luecker S."/>
            <person name="Lage O.M."/>
            <person name="Pohl T."/>
            <person name="Merkel B.J."/>
            <person name="Hornburger P."/>
            <person name="Mueller R.-W."/>
            <person name="Bruemmer F."/>
            <person name="Labrenz M."/>
            <person name="Spormann A.M."/>
            <person name="Op Den Camp H."/>
            <person name="Overmann J."/>
            <person name="Amann R."/>
            <person name="Jetten M.S.M."/>
            <person name="Mascher T."/>
            <person name="Medema M.H."/>
            <person name="Devos D.P."/>
            <person name="Kaster A.-K."/>
            <person name="Ovreas L."/>
            <person name="Rohde M."/>
            <person name="Galperin M.Y."/>
            <person name="Jogler C."/>
        </authorList>
    </citation>
    <scope>NUCLEOTIDE SEQUENCE [LARGE SCALE GENOMIC DNA]</scope>
    <source>
        <strain evidence="8 9">Pla52n</strain>
    </source>
</reference>
<feature type="transmembrane region" description="Helical" evidence="7">
    <location>
        <begin position="301"/>
        <end position="324"/>
    </location>
</feature>
<dbReference type="EMBL" id="SJPN01000010">
    <property type="protein sequence ID" value="TWT92805.1"/>
    <property type="molecule type" value="Genomic_DNA"/>
</dbReference>
<dbReference type="InterPro" id="IPR002797">
    <property type="entry name" value="Polysacc_synth"/>
</dbReference>
<feature type="transmembrane region" description="Helical" evidence="7">
    <location>
        <begin position="90"/>
        <end position="112"/>
    </location>
</feature>
<keyword evidence="5 7" id="KW-0472">Membrane</keyword>
<dbReference type="InterPro" id="IPR050833">
    <property type="entry name" value="Poly_Biosynth_Transport"/>
</dbReference>
<evidence type="ECO:0000256" key="5">
    <source>
        <dbReference type="ARBA" id="ARBA00023136"/>
    </source>
</evidence>
<name>A0A5C6A078_9BACT</name>
<dbReference type="Proteomes" id="UP000320176">
    <property type="component" value="Unassembled WGS sequence"/>
</dbReference>
<dbReference type="Pfam" id="PF01943">
    <property type="entry name" value="Polysacc_synt"/>
    <property type="match status" value="1"/>
</dbReference>
<keyword evidence="4 7" id="KW-1133">Transmembrane helix</keyword>
<evidence type="ECO:0000256" key="6">
    <source>
        <dbReference type="SAM" id="MobiDB-lite"/>
    </source>
</evidence>
<evidence type="ECO:0000256" key="4">
    <source>
        <dbReference type="ARBA" id="ARBA00022989"/>
    </source>
</evidence>
<evidence type="ECO:0000256" key="3">
    <source>
        <dbReference type="ARBA" id="ARBA00022692"/>
    </source>
</evidence>
<feature type="transmembrane region" description="Helical" evidence="7">
    <location>
        <begin position="336"/>
        <end position="357"/>
    </location>
</feature>
<feature type="transmembrane region" description="Helical" evidence="7">
    <location>
        <begin position="177"/>
        <end position="201"/>
    </location>
</feature>